<gene>
    <name evidence="2" type="ORF">A3D54_00850</name>
</gene>
<evidence type="ECO:0000256" key="1">
    <source>
        <dbReference type="SAM" id="SignalP"/>
    </source>
</evidence>
<proteinExistence type="predicted"/>
<keyword evidence="1" id="KW-0732">Signal</keyword>
<sequence length="323" mass="35605">MLHYKQKLIISFLTIAATAAVVGFFINNQEEAAQAQTGAVNQPTSQNDGLAVRVMPNDQHLSPLEWYKTNIKQQGAPSRLLVDGYEALQEGRTIYVNAANVDNNNLYTNIYIISYTQEASSATREIFNQLLNNWTFNANITAQNLVGACVKIIDNSPDPAGQRCYTDAQCGKNTGLYCNSRKAQITRDVRRMADLKEIDSALADYRQSHNNQNPELAAGSYIAGKTISVWPSWQATLGQALGKTLPTDPLNKLVGCVDPSNDGTCWHEEEKRFGDVNANHSIPDNLPVGSHVYAYTYTSQGRPVCAVMETTYSVVDAFNCQPK</sequence>
<organism evidence="2 3">
    <name type="scientific">Candidatus Falkowbacteria bacterium RIFCSPHIGHO2_02_FULL_45_15</name>
    <dbReference type="NCBI Taxonomy" id="1797987"/>
    <lineage>
        <taxon>Bacteria</taxon>
        <taxon>Candidatus Falkowiibacteriota</taxon>
    </lineage>
</organism>
<feature type="chain" id="PRO_5009521066" evidence="1">
    <location>
        <begin position="20"/>
        <end position="323"/>
    </location>
</feature>
<evidence type="ECO:0000313" key="3">
    <source>
        <dbReference type="Proteomes" id="UP000177691"/>
    </source>
</evidence>
<dbReference type="AlphaFoldDB" id="A0A1F5RWD2"/>
<comment type="caution">
    <text evidence="2">The sequence shown here is derived from an EMBL/GenBank/DDBJ whole genome shotgun (WGS) entry which is preliminary data.</text>
</comment>
<reference evidence="2 3" key="1">
    <citation type="journal article" date="2016" name="Nat. Commun.">
        <title>Thousands of microbial genomes shed light on interconnected biogeochemical processes in an aquifer system.</title>
        <authorList>
            <person name="Anantharaman K."/>
            <person name="Brown C.T."/>
            <person name="Hug L.A."/>
            <person name="Sharon I."/>
            <person name="Castelle C.J."/>
            <person name="Probst A.J."/>
            <person name="Thomas B.C."/>
            <person name="Singh A."/>
            <person name="Wilkins M.J."/>
            <person name="Karaoz U."/>
            <person name="Brodie E.L."/>
            <person name="Williams K.H."/>
            <person name="Hubbard S.S."/>
            <person name="Banfield J.F."/>
        </authorList>
    </citation>
    <scope>NUCLEOTIDE SEQUENCE [LARGE SCALE GENOMIC DNA]</scope>
</reference>
<name>A0A1F5RWD2_9BACT</name>
<feature type="signal peptide" evidence="1">
    <location>
        <begin position="1"/>
        <end position="19"/>
    </location>
</feature>
<dbReference type="EMBL" id="MFFU01000041">
    <property type="protein sequence ID" value="OGF18632.1"/>
    <property type="molecule type" value="Genomic_DNA"/>
</dbReference>
<evidence type="ECO:0000313" key="2">
    <source>
        <dbReference type="EMBL" id="OGF18632.1"/>
    </source>
</evidence>
<dbReference type="Proteomes" id="UP000177691">
    <property type="component" value="Unassembled WGS sequence"/>
</dbReference>
<accession>A0A1F5RWD2</accession>
<protein>
    <submittedName>
        <fullName evidence="2">Uncharacterized protein</fullName>
    </submittedName>
</protein>